<evidence type="ECO:0000256" key="7">
    <source>
        <dbReference type="ARBA" id="ARBA00022862"/>
    </source>
</evidence>
<protein>
    <recommendedName>
        <fullName evidence="3">sulfiredoxin</fullName>
        <ecNumber evidence="3">1.8.98.2</ecNumber>
    </recommendedName>
</protein>
<feature type="compositionally biased region" description="Basic and acidic residues" evidence="12">
    <location>
        <begin position="559"/>
        <end position="589"/>
    </location>
</feature>
<keyword evidence="5" id="KW-0547">Nucleotide-binding</keyword>
<evidence type="ECO:0000256" key="1">
    <source>
        <dbReference type="ARBA" id="ARBA00007692"/>
    </source>
</evidence>
<feature type="domain" description="ParB-like N-terminal" evidence="13">
    <location>
        <begin position="3"/>
        <end position="72"/>
    </location>
</feature>
<dbReference type="EMBL" id="CP126210">
    <property type="protein sequence ID" value="WIA11406.1"/>
    <property type="molecule type" value="Genomic_DNA"/>
</dbReference>
<dbReference type="InterPro" id="IPR038538">
    <property type="entry name" value="MTERF_sf"/>
</dbReference>
<feature type="compositionally biased region" description="Gly residues" evidence="12">
    <location>
        <begin position="675"/>
        <end position="698"/>
    </location>
</feature>
<dbReference type="Gene3D" id="3.90.1530.10">
    <property type="entry name" value="Conserved hypothetical protein from pyrococcus furiosus pfu- 392566-001, ParB domain"/>
    <property type="match status" value="1"/>
</dbReference>
<dbReference type="InterPro" id="IPR003690">
    <property type="entry name" value="MTERF"/>
</dbReference>
<comment type="similarity">
    <text evidence="2">Belongs to the sulfiredoxin family.</text>
</comment>
<feature type="compositionally biased region" description="Low complexity" evidence="12">
    <location>
        <begin position="508"/>
        <end position="543"/>
    </location>
</feature>
<evidence type="ECO:0000256" key="8">
    <source>
        <dbReference type="ARBA" id="ARBA00022946"/>
    </source>
</evidence>
<reference evidence="14 15" key="1">
    <citation type="submission" date="2023-05" db="EMBL/GenBank/DDBJ databases">
        <title>A 100% complete, gapless, phased diploid assembly of the Scenedesmus obliquus UTEX 3031 genome.</title>
        <authorList>
            <person name="Biondi T.C."/>
            <person name="Hanschen E.R."/>
            <person name="Kwon T."/>
            <person name="Eng W."/>
            <person name="Kruse C.P.S."/>
            <person name="Koehler S.I."/>
            <person name="Kunde Y."/>
            <person name="Gleasner C.D."/>
            <person name="You Mak K.T."/>
            <person name="Polle J."/>
            <person name="Hovde B.T."/>
            <person name="Starkenburg S.R."/>
        </authorList>
    </citation>
    <scope>NUCLEOTIDE SEQUENCE [LARGE SCALE GENOMIC DNA]</scope>
    <source>
        <strain evidence="14 15">DOE0152z</strain>
    </source>
</reference>
<dbReference type="Gene3D" id="1.25.70.10">
    <property type="entry name" value="Transcription termination factor 3, mitochondrial"/>
    <property type="match status" value="1"/>
</dbReference>
<keyword evidence="10" id="KW-1015">Disulfide bond</keyword>
<comment type="catalytic activity">
    <reaction evidence="11">
        <text>S-hydroxy-S-oxy-L-cysteinyl-[peroxiredoxin] + [protein]-dithiol + ATP = S-hydroxy-L-cysteinyl-[peroxiredoxin] + [protein]-disulfide + ADP + phosphate</text>
        <dbReference type="Rhea" id="RHEA:17545"/>
        <dbReference type="Rhea" id="RHEA-COMP:10593"/>
        <dbReference type="Rhea" id="RHEA-COMP:10594"/>
        <dbReference type="Rhea" id="RHEA-COMP:13681"/>
        <dbReference type="Rhea" id="RHEA-COMP:17976"/>
        <dbReference type="ChEBI" id="CHEBI:29950"/>
        <dbReference type="ChEBI" id="CHEBI:30616"/>
        <dbReference type="ChEBI" id="CHEBI:43474"/>
        <dbReference type="ChEBI" id="CHEBI:50058"/>
        <dbReference type="ChEBI" id="CHEBI:61973"/>
        <dbReference type="ChEBI" id="CHEBI:61974"/>
        <dbReference type="ChEBI" id="CHEBI:456216"/>
        <dbReference type="EC" id="1.8.98.2"/>
    </reaction>
</comment>
<gene>
    <name evidence="14" type="ORF">OEZ85_011523</name>
</gene>
<dbReference type="SUPFAM" id="SSF110849">
    <property type="entry name" value="ParB/Sulfiredoxin"/>
    <property type="match status" value="1"/>
</dbReference>
<name>A0ABY8TSZ0_TETOB</name>
<feature type="compositionally biased region" description="Gly residues" evidence="12">
    <location>
        <begin position="707"/>
        <end position="717"/>
    </location>
</feature>
<evidence type="ECO:0000256" key="10">
    <source>
        <dbReference type="ARBA" id="ARBA00023157"/>
    </source>
</evidence>
<evidence type="ECO:0000256" key="5">
    <source>
        <dbReference type="ARBA" id="ARBA00022741"/>
    </source>
</evidence>
<dbReference type="InterPro" id="IPR003115">
    <property type="entry name" value="ParB_N"/>
</dbReference>
<dbReference type="PANTHER" id="PTHR21348:SF2">
    <property type="entry name" value="SULFIREDOXIN-1"/>
    <property type="match status" value="1"/>
</dbReference>
<dbReference type="Proteomes" id="UP001244341">
    <property type="component" value="Chromosome 3b"/>
</dbReference>
<keyword evidence="6" id="KW-0067">ATP-binding</keyword>
<evidence type="ECO:0000256" key="6">
    <source>
        <dbReference type="ARBA" id="ARBA00022840"/>
    </source>
</evidence>
<feature type="compositionally biased region" description="Basic and acidic residues" evidence="12">
    <location>
        <begin position="632"/>
        <end position="645"/>
    </location>
</feature>
<dbReference type="CDD" id="cd16395">
    <property type="entry name" value="Srx"/>
    <property type="match status" value="1"/>
</dbReference>
<dbReference type="Pfam" id="PF02195">
    <property type="entry name" value="ParB_N"/>
    <property type="match status" value="1"/>
</dbReference>
<evidence type="ECO:0000256" key="4">
    <source>
        <dbReference type="ARBA" id="ARBA00022472"/>
    </source>
</evidence>
<keyword evidence="4" id="KW-0804">Transcription</keyword>
<dbReference type="InterPro" id="IPR036086">
    <property type="entry name" value="ParB/Sulfiredoxin_sf"/>
</dbReference>
<evidence type="ECO:0000313" key="15">
    <source>
        <dbReference type="Proteomes" id="UP001244341"/>
    </source>
</evidence>
<evidence type="ECO:0000259" key="13">
    <source>
        <dbReference type="Pfam" id="PF02195"/>
    </source>
</evidence>
<evidence type="ECO:0000256" key="9">
    <source>
        <dbReference type="ARBA" id="ARBA00023002"/>
    </source>
</evidence>
<evidence type="ECO:0000256" key="11">
    <source>
        <dbReference type="ARBA" id="ARBA00047514"/>
    </source>
</evidence>
<sequence length="755" mass="78155">MPVSAINRPLPSTLDNSKVQQFVQDMQAGAVFTPIEVAWVQDNWDNYYFAFGGCHRWAAVKQLGLPTIRARLIRDGMAAQHLQKQGLDEADAQRLATAFSEKLSPPLTEPAAIDDFLAKFAALKTPLALTDWCACFVRCAELLSLAPATVQHHLEKLSDVMGVGGEALVAALLKTPSLLLHDPADIGEKVAALQAVMALPEDKASVELIIERFSRYPAILARSVDALEAQLSGLAGLLGCDIQRAARLAFKVPALAAASNEELSQHMALLEQLLGIEQEAVRGLVLRQPSLLARTSEGLSGKVEAYAELFGADAVGKVRHCGCGLFPICCGSLQRVVCCALWGCSSRGGRCGSMGKEEAYAELFGADAVGKALAGAPQLLTMKVDAVKVRHELLASLAALQPAWTAQLGEASKETLAVWLCSSEKKLRRLEVANGSPRLARLPLFRLLSHSEGRWADEVARAGGAAGAAADEGEEGADDAGEHQGTGSRQKRARGGRRERERKEKAAARAAAAAERSEQPRSSAAPAASAAGSAPAAAPAAAAAGGGDAAGKPKRPRGGRRERERRERIARREAAGKDGGEGDEQHGDDFGADYEPRATAAAGKAASTEQAASGNGVGGGASAERPRRSRGGRREREKRERREARAGAAGGAAGGSAAAAADDEDVEDGAAGASAGDGSGSGRDFGAGFGPGGEGAADGDGDCGTHSGDGSGEGGGQRPKRATRGGRREREKRERLAARLAAATATAAAAAALDA</sequence>
<keyword evidence="15" id="KW-1185">Reference proteome</keyword>
<keyword evidence="7" id="KW-0049">Antioxidant</keyword>
<keyword evidence="4" id="KW-0805">Transcription regulation</keyword>
<keyword evidence="9" id="KW-0560">Oxidoreductase</keyword>
<comment type="similarity">
    <text evidence="1">Belongs to the mTERF family.</text>
</comment>
<evidence type="ECO:0000256" key="3">
    <source>
        <dbReference type="ARBA" id="ARBA00013055"/>
    </source>
</evidence>
<evidence type="ECO:0000313" key="14">
    <source>
        <dbReference type="EMBL" id="WIA11406.1"/>
    </source>
</evidence>
<keyword evidence="4" id="KW-0806">Transcription termination</keyword>
<dbReference type="EC" id="1.8.98.2" evidence="3"/>
<evidence type="ECO:0000256" key="2">
    <source>
        <dbReference type="ARBA" id="ARBA00009609"/>
    </source>
</evidence>
<proteinExistence type="inferred from homology"/>
<evidence type="ECO:0000256" key="12">
    <source>
        <dbReference type="SAM" id="MobiDB-lite"/>
    </source>
</evidence>
<organism evidence="14 15">
    <name type="scientific">Tetradesmus obliquus</name>
    <name type="common">Green alga</name>
    <name type="synonym">Acutodesmus obliquus</name>
    <dbReference type="NCBI Taxonomy" id="3088"/>
    <lineage>
        <taxon>Eukaryota</taxon>
        <taxon>Viridiplantae</taxon>
        <taxon>Chlorophyta</taxon>
        <taxon>core chlorophytes</taxon>
        <taxon>Chlorophyceae</taxon>
        <taxon>CS clade</taxon>
        <taxon>Sphaeropleales</taxon>
        <taxon>Scenedesmaceae</taxon>
        <taxon>Tetradesmus</taxon>
    </lineage>
</organism>
<dbReference type="Pfam" id="PF02536">
    <property type="entry name" value="mTERF"/>
    <property type="match status" value="1"/>
</dbReference>
<feature type="region of interest" description="Disordered" evidence="12">
    <location>
        <begin position="465"/>
        <end position="740"/>
    </location>
</feature>
<feature type="compositionally biased region" description="Low complexity" evidence="12">
    <location>
        <begin position="598"/>
        <end position="614"/>
    </location>
</feature>
<keyword evidence="8" id="KW-0809">Transit peptide</keyword>
<feature type="compositionally biased region" description="Basic and acidic residues" evidence="12">
    <location>
        <begin position="496"/>
        <end position="507"/>
    </location>
</feature>
<feature type="compositionally biased region" description="Basic and acidic residues" evidence="12">
    <location>
        <begin position="726"/>
        <end position="737"/>
    </location>
</feature>
<dbReference type="PANTHER" id="PTHR21348">
    <property type="match status" value="1"/>
</dbReference>
<dbReference type="InterPro" id="IPR016692">
    <property type="entry name" value="Sulfiredoxin"/>
</dbReference>
<accession>A0ABY8TSZ0</accession>